<dbReference type="InterPro" id="IPR036890">
    <property type="entry name" value="HATPase_C_sf"/>
</dbReference>
<evidence type="ECO:0000313" key="7">
    <source>
        <dbReference type="EMBL" id="MBK1878332.1"/>
    </source>
</evidence>
<accession>A0A934VQG7</accession>
<evidence type="ECO:0000256" key="1">
    <source>
        <dbReference type="ARBA" id="ARBA00022679"/>
    </source>
</evidence>
<name>A0A934VQG7_9BACT</name>
<dbReference type="Pfam" id="PF07730">
    <property type="entry name" value="HisKA_3"/>
    <property type="match status" value="1"/>
</dbReference>
<evidence type="ECO:0000259" key="6">
    <source>
        <dbReference type="Pfam" id="PF07730"/>
    </source>
</evidence>
<keyword evidence="4" id="KW-1133">Transmembrane helix</keyword>
<dbReference type="Gene3D" id="3.30.565.10">
    <property type="entry name" value="Histidine kinase-like ATPase, C-terminal domain"/>
    <property type="match status" value="1"/>
</dbReference>
<comment type="caution">
    <text evidence="7">The sequence shown here is derived from an EMBL/GenBank/DDBJ whole genome shotgun (WGS) entry which is preliminary data.</text>
</comment>
<keyword evidence="1" id="KW-0808">Transferase</keyword>
<dbReference type="CDD" id="cd16917">
    <property type="entry name" value="HATPase_UhpB-NarQ-NarX-like"/>
    <property type="match status" value="1"/>
</dbReference>
<dbReference type="GO" id="GO:0000155">
    <property type="term" value="F:phosphorelay sensor kinase activity"/>
    <property type="evidence" value="ECO:0007669"/>
    <property type="project" value="InterPro"/>
</dbReference>
<keyword evidence="4" id="KW-0812">Transmembrane</keyword>
<evidence type="ECO:0000256" key="2">
    <source>
        <dbReference type="ARBA" id="ARBA00022777"/>
    </source>
</evidence>
<dbReference type="InterPro" id="IPR003594">
    <property type="entry name" value="HATPase_dom"/>
</dbReference>
<feature type="domain" description="Signal transduction histidine kinase subgroup 3 dimerisation and phosphoacceptor" evidence="6">
    <location>
        <begin position="499"/>
        <end position="564"/>
    </location>
</feature>
<dbReference type="PANTHER" id="PTHR24421">
    <property type="entry name" value="NITRATE/NITRITE SENSOR PROTEIN NARX-RELATED"/>
    <property type="match status" value="1"/>
</dbReference>
<dbReference type="SUPFAM" id="SSF55874">
    <property type="entry name" value="ATPase domain of HSP90 chaperone/DNA topoisomerase II/histidine kinase"/>
    <property type="match status" value="1"/>
</dbReference>
<evidence type="ECO:0000256" key="4">
    <source>
        <dbReference type="SAM" id="Phobius"/>
    </source>
</evidence>
<evidence type="ECO:0000313" key="8">
    <source>
        <dbReference type="Proteomes" id="UP000617628"/>
    </source>
</evidence>
<keyword evidence="3" id="KW-0902">Two-component regulatory system</keyword>
<dbReference type="EMBL" id="JAENIL010000029">
    <property type="protein sequence ID" value="MBK1878332.1"/>
    <property type="molecule type" value="Genomic_DNA"/>
</dbReference>
<evidence type="ECO:0000256" key="3">
    <source>
        <dbReference type="ARBA" id="ARBA00023012"/>
    </source>
</evidence>
<feature type="transmembrane region" description="Helical" evidence="4">
    <location>
        <begin position="12"/>
        <end position="31"/>
    </location>
</feature>
<dbReference type="Pfam" id="PF02518">
    <property type="entry name" value="HATPase_c"/>
    <property type="match status" value="1"/>
</dbReference>
<dbReference type="Proteomes" id="UP000617628">
    <property type="component" value="Unassembled WGS sequence"/>
</dbReference>
<protein>
    <submittedName>
        <fullName evidence="7">Sensor histidine kinase</fullName>
    </submittedName>
</protein>
<keyword evidence="4" id="KW-0472">Membrane</keyword>
<feature type="domain" description="Histidine kinase/HSP90-like ATPase" evidence="5">
    <location>
        <begin position="607"/>
        <end position="693"/>
    </location>
</feature>
<evidence type="ECO:0000259" key="5">
    <source>
        <dbReference type="Pfam" id="PF02518"/>
    </source>
</evidence>
<dbReference type="InterPro" id="IPR050482">
    <property type="entry name" value="Sensor_HK_TwoCompSys"/>
</dbReference>
<dbReference type="Gene3D" id="1.20.5.1930">
    <property type="match status" value="1"/>
</dbReference>
<dbReference type="AlphaFoldDB" id="A0A934VQG7"/>
<organism evidence="7 8">
    <name type="scientific">Pelagicoccus mobilis</name>
    <dbReference type="NCBI Taxonomy" id="415221"/>
    <lineage>
        <taxon>Bacteria</taxon>
        <taxon>Pseudomonadati</taxon>
        <taxon>Verrucomicrobiota</taxon>
        <taxon>Opitutia</taxon>
        <taxon>Puniceicoccales</taxon>
        <taxon>Pelagicoccaceae</taxon>
        <taxon>Pelagicoccus</taxon>
    </lineage>
</organism>
<dbReference type="GO" id="GO:0016020">
    <property type="term" value="C:membrane"/>
    <property type="evidence" value="ECO:0007669"/>
    <property type="project" value="InterPro"/>
</dbReference>
<keyword evidence="2 7" id="KW-0418">Kinase</keyword>
<proteinExistence type="predicted"/>
<dbReference type="PANTHER" id="PTHR24421:SF62">
    <property type="entry name" value="SENSORY TRANSDUCTION HISTIDINE KINASE"/>
    <property type="match status" value="1"/>
</dbReference>
<gene>
    <name evidence="7" type="ORF">JIN87_15740</name>
</gene>
<reference evidence="7" key="1">
    <citation type="submission" date="2021-01" db="EMBL/GenBank/DDBJ databases">
        <title>Modified the classification status of verrucomicrobia.</title>
        <authorList>
            <person name="Feng X."/>
        </authorList>
    </citation>
    <scope>NUCLEOTIDE SEQUENCE</scope>
    <source>
        <strain evidence="7">KCTC 13126</strain>
    </source>
</reference>
<dbReference type="InterPro" id="IPR011712">
    <property type="entry name" value="Sig_transdc_His_kin_sub3_dim/P"/>
</dbReference>
<feature type="transmembrane region" description="Helical" evidence="4">
    <location>
        <begin position="453"/>
        <end position="475"/>
    </location>
</feature>
<keyword evidence="8" id="KW-1185">Reference proteome</keyword>
<dbReference type="GO" id="GO:0046983">
    <property type="term" value="F:protein dimerization activity"/>
    <property type="evidence" value="ECO:0007669"/>
    <property type="project" value="InterPro"/>
</dbReference>
<sequence>MFLTSILHLRTRFFVPFFIGLLCTAFVPFALKGEPLTTALEVRSLSESQASQALQVEIEGTVLGHAEPYDRSFILVDNQGDSVYAVDLQEPYVSARTGQKVLVKGYSDPGGYAPFVAIESIDLLGDGQLPAPISVTLSDLNAGGLDSRWVETYGIVRSGRIVEELVPGGLGTQLDVAFGNERVGVQIEYPIDPETLIDAEIRFRAICVNQHNPSRQFIRPALLVPLGTEITVVRRPHQPASQSTPVPINSLLGFSPNIDFHHQVHVQGAILHSIPGEAIWIRDHTRAIKIRTKQDQPIPENSQVSVTGFLYGEAFSPGLEDASFDVTGAAAIDTTPIVLSNPEASFSHDADLIRFQAKLIEKRPQRDGIALRFEWLDADGTLTTGSMPTYGIPNIKLPPIGSVVEVTGICSVIPEEGVSVSGGLIPSHFEVYLRSTSDLALIHPPPFWNSKTILWLLLILLSVAVVTSLGIFLAARHRLNEQAHRREMAEAEFSAILNERNRLARGIHDTLAQGLGATSVQLELVRSHCSDVPKALIHHLDLAHKIVRDSLSEARTSIWNMRSQILEKSDLPDALASILKQLTDQPGLSSKSKVIGERRRLPASVENNMLRIGQEAISNATKHAKASCISLLIVFRTKEIIMVISDDGSGFDASKPAASKQSFGIVGMRERAEKIGAQLSVESNAGSGTKITLAYTG</sequence>